<organism evidence="17 18">
    <name type="scientific">Solanum stoloniferum</name>
    <dbReference type="NCBI Taxonomy" id="62892"/>
    <lineage>
        <taxon>Eukaryota</taxon>
        <taxon>Viridiplantae</taxon>
        <taxon>Streptophyta</taxon>
        <taxon>Embryophyta</taxon>
        <taxon>Tracheophyta</taxon>
        <taxon>Spermatophyta</taxon>
        <taxon>Magnoliopsida</taxon>
        <taxon>eudicotyledons</taxon>
        <taxon>Gunneridae</taxon>
        <taxon>Pentapetalae</taxon>
        <taxon>asterids</taxon>
        <taxon>lamiids</taxon>
        <taxon>Solanales</taxon>
        <taxon>Solanaceae</taxon>
        <taxon>Solanoideae</taxon>
        <taxon>Solaneae</taxon>
        <taxon>Solanum</taxon>
    </lineage>
</organism>
<evidence type="ECO:0000256" key="4">
    <source>
        <dbReference type="ARBA" id="ARBA00012483"/>
    </source>
</evidence>
<evidence type="ECO:0000259" key="16">
    <source>
        <dbReference type="PROSITE" id="PS50089"/>
    </source>
</evidence>
<protein>
    <recommendedName>
        <fullName evidence="4">RING-type E3 ubiquitin transferase</fullName>
        <ecNumber evidence="4">2.3.2.27</ecNumber>
    </recommendedName>
</protein>
<gene>
    <name evidence="17" type="ORF">AABB24_038180</name>
</gene>
<dbReference type="Gene3D" id="3.30.40.10">
    <property type="entry name" value="Zinc/RING finger domain, C3HC4 (zinc finger)"/>
    <property type="match status" value="1"/>
</dbReference>
<keyword evidence="9" id="KW-0833">Ubl conjugation pathway</keyword>
<evidence type="ECO:0000256" key="8">
    <source>
        <dbReference type="ARBA" id="ARBA00022771"/>
    </source>
</evidence>
<accession>A0ABD2QX58</accession>
<comment type="pathway">
    <text evidence="3">Protein modification; protein ubiquitination.</text>
</comment>
<comment type="subcellular location">
    <subcellularLocation>
        <location evidence="2">Membrane</location>
        <topology evidence="2">Single-pass membrane protein</topology>
    </subcellularLocation>
</comment>
<dbReference type="PROSITE" id="PS50089">
    <property type="entry name" value="ZF_RING_2"/>
    <property type="match status" value="1"/>
</dbReference>
<evidence type="ECO:0000313" key="17">
    <source>
        <dbReference type="EMBL" id="KAL3323877.1"/>
    </source>
</evidence>
<evidence type="ECO:0000256" key="11">
    <source>
        <dbReference type="ARBA" id="ARBA00022989"/>
    </source>
</evidence>
<dbReference type="SUPFAM" id="SSF57850">
    <property type="entry name" value="RING/U-box"/>
    <property type="match status" value="1"/>
</dbReference>
<feature type="non-terminal residue" evidence="17">
    <location>
        <position position="1"/>
    </location>
</feature>
<evidence type="ECO:0000256" key="15">
    <source>
        <dbReference type="SAM" id="Phobius"/>
    </source>
</evidence>
<keyword evidence="5" id="KW-0808">Transferase</keyword>
<dbReference type="GO" id="GO:0008270">
    <property type="term" value="F:zinc ion binding"/>
    <property type="evidence" value="ECO:0007669"/>
    <property type="project" value="UniProtKB-KW"/>
</dbReference>
<evidence type="ECO:0000256" key="6">
    <source>
        <dbReference type="ARBA" id="ARBA00022692"/>
    </source>
</evidence>
<dbReference type="GO" id="GO:0016020">
    <property type="term" value="C:membrane"/>
    <property type="evidence" value="ECO:0007669"/>
    <property type="project" value="UniProtKB-SubCell"/>
</dbReference>
<reference evidence="17 18" key="1">
    <citation type="submission" date="2024-05" db="EMBL/GenBank/DDBJ databases">
        <title>De novo assembly of an allotetraploid wild potato.</title>
        <authorList>
            <person name="Hosaka A.J."/>
        </authorList>
    </citation>
    <scope>NUCLEOTIDE SEQUENCE [LARGE SCALE GENOMIC DNA]</scope>
    <source>
        <tissue evidence="17">Young leaves</tissue>
    </source>
</reference>
<dbReference type="CDD" id="cd16461">
    <property type="entry name" value="RING-H2_EL5-like"/>
    <property type="match status" value="1"/>
</dbReference>
<evidence type="ECO:0000256" key="7">
    <source>
        <dbReference type="ARBA" id="ARBA00022723"/>
    </source>
</evidence>
<keyword evidence="8 14" id="KW-0863">Zinc-finger</keyword>
<feature type="domain" description="RING-type" evidence="16">
    <location>
        <begin position="147"/>
        <end position="189"/>
    </location>
</feature>
<evidence type="ECO:0000313" key="18">
    <source>
        <dbReference type="Proteomes" id="UP001627284"/>
    </source>
</evidence>
<keyword evidence="12 15" id="KW-0472">Membrane</keyword>
<sequence length="203" mass="22976">LISTTNVIYSLQSQNSKTPSFLHNFFLCKYILFLSRTIMEGGKVSEGLKDQLGDEDKFNYYGYGFVFSFGVMVILIVLTYTSYLCIRFRSHNNSTISTTTTTTTRVRNGLIFIQQGLDEATLRSYPKLLYSQVKTHKGDFASSCCGCSICLGDYKDNDMLRLLPHCGHLFHLMCIDTWLRLHPTCPICRNSSLSSPLVEVSNT</sequence>
<evidence type="ECO:0000256" key="13">
    <source>
        <dbReference type="ARBA" id="ARBA00024209"/>
    </source>
</evidence>
<evidence type="ECO:0000256" key="1">
    <source>
        <dbReference type="ARBA" id="ARBA00000900"/>
    </source>
</evidence>
<keyword evidence="11 15" id="KW-1133">Transmembrane helix</keyword>
<evidence type="ECO:0000256" key="5">
    <source>
        <dbReference type="ARBA" id="ARBA00022679"/>
    </source>
</evidence>
<dbReference type="InterPro" id="IPR013083">
    <property type="entry name" value="Znf_RING/FYVE/PHD"/>
</dbReference>
<comment type="caution">
    <text evidence="17">The sequence shown here is derived from an EMBL/GenBank/DDBJ whole genome shotgun (WGS) entry which is preliminary data.</text>
</comment>
<keyword evidence="18" id="KW-1185">Reference proteome</keyword>
<keyword evidence="7" id="KW-0479">Metal-binding</keyword>
<evidence type="ECO:0000256" key="10">
    <source>
        <dbReference type="ARBA" id="ARBA00022833"/>
    </source>
</evidence>
<dbReference type="FunFam" id="3.30.40.10:FF:000187">
    <property type="entry name" value="E3 ubiquitin-protein ligase ATL6"/>
    <property type="match status" value="1"/>
</dbReference>
<dbReference type="SMART" id="SM00184">
    <property type="entry name" value="RING"/>
    <property type="match status" value="1"/>
</dbReference>
<dbReference type="GO" id="GO:0061630">
    <property type="term" value="F:ubiquitin protein ligase activity"/>
    <property type="evidence" value="ECO:0007669"/>
    <property type="project" value="UniProtKB-EC"/>
</dbReference>
<comment type="catalytic activity">
    <reaction evidence="1">
        <text>S-ubiquitinyl-[E2 ubiquitin-conjugating enzyme]-L-cysteine + [acceptor protein]-L-lysine = [E2 ubiquitin-conjugating enzyme]-L-cysteine + N(6)-ubiquitinyl-[acceptor protein]-L-lysine.</text>
        <dbReference type="EC" id="2.3.2.27"/>
    </reaction>
</comment>
<keyword evidence="10" id="KW-0862">Zinc</keyword>
<dbReference type="PANTHER" id="PTHR46719">
    <property type="entry name" value="TRANSCRIPTION FACTOR C2H2 FAMILY-RELATED"/>
    <property type="match status" value="1"/>
</dbReference>
<evidence type="ECO:0000256" key="14">
    <source>
        <dbReference type="PROSITE-ProRule" id="PRU00175"/>
    </source>
</evidence>
<feature type="transmembrane region" description="Helical" evidence="15">
    <location>
        <begin position="20"/>
        <end position="39"/>
    </location>
</feature>
<dbReference type="Proteomes" id="UP001627284">
    <property type="component" value="Unassembled WGS sequence"/>
</dbReference>
<evidence type="ECO:0000256" key="9">
    <source>
        <dbReference type="ARBA" id="ARBA00022786"/>
    </source>
</evidence>
<dbReference type="AlphaFoldDB" id="A0ABD2QX58"/>
<evidence type="ECO:0000256" key="3">
    <source>
        <dbReference type="ARBA" id="ARBA00004906"/>
    </source>
</evidence>
<proteinExistence type="inferred from homology"/>
<dbReference type="InterPro" id="IPR001841">
    <property type="entry name" value="Znf_RING"/>
</dbReference>
<dbReference type="InterPro" id="IPR045899">
    <property type="entry name" value="ATL71-like"/>
</dbReference>
<name>A0ABD2QX58_9SOLN</name>
<comment type="similarity">
    <text evidence="13">Belongs to the RING-type zinc finger family. ATL subfamily.</text>
</comment>
<dbReference type="Pfam" id="PF13639">
    <property type="entry name" value="zf-RING_2"/>
    <property type="match status" value="1"/>
</dbReference>
<keyword evidence="6 15" id="KW-0812">Transmembrane</keyword>
<evidence type="ECO:0000256" key="12">
    <source>
        <dbReference type="ARBA" id="ARBA00023136"/>
    </source>
</evidence>
<dbReference type="PANTHER" id="PTHR46719:SF15">
    <property type="entry name" value="RING-H2 FINGER PROTEIN ATL70-LIKE"/>
    <property type="match status" value="1"/>
</dbReference>
<dbReference type="EMBL" id="JBJKTR010000023">
    <property type="protein sequence ID" value="KAL3323877.1"/>
    <property type="molecule type" value="Genomic_DNA"/>
</dbReference>
<feature type="transmembrane region" description="Helical" evidence="15">
    <location>
        <begin position="60"/>
        <end position="83"/>
    </location>
</feature>
<evidence type="ECO:0000256" key="2">
    <source>
        <dbReference type="ARBA" id="ARBA00004167"/>
    </source>
</evidence>
<dbReference type="EC" id="2.3.2.27" evidence="4"/>